<evidence type="ECO:0000313" key="4">
    <source>
        <dbReference type="EMBL" id="CAB3789780.1"/>
    </source>
</evidence>
<dbReference type="PIRSF" id="PIRSF006276">
    <property type="entry name" value="UspA"/>
    <property type="match status" value="1"/>
</dbReference>
<evidence type="ECO:0000313" key="5">
    <source>
        <dbReference type="Proteomes" id="UP000494365"/>
    </source>
</evidence>
<dbReference type="EMBL" id="CADIKK010000012">
    <property type="protein sequence ID" value="CAB3789780.1"/>
    <property type="molecule type" value="Genomic_DNA"/>
</dbReference>
<dbReference type="GO" id="GO:0005737">
    <property type="term" value="C:cytoplasm"/>
    <property type="evidence" value="ECO:0007669"/>
    <property type="project" value="UniProtKB-SubCell"/>
</dbReference>
<name>A0A6S7B8Y4_9BURK</name>
<comment type="similarity">
    <text evidence="1 2">Belongs to the universal stress protein A family.</text>
</comment>
<dbReference type="InterPro" id="IPR014729">
    <property type="entry name" value="Rossmann-like_a/b/a_fold"/>
</dbReference>
<dbReference type="Proteomes" id="UP000494365">
    <property type="component" value="Unassembled WGS sequence"/>
</dbReference>
<evidence type="ECO:0000256" key="2">
    <source>
        <dbReference type="PIRNR" id="PIRNR006276"/>
    </source>
</evidence>
<dbReference type="RefSeq" id="WP_175150273.1">
    <property type="nucleotide sequence ID" value="NZ_CADIKK010000012.1"/>
</dbReference>
<gene>
    <name evidence="4" type="ORF">LMG28614_03000</name>
</gene>
<evidence type="ECO:0000256" key="1">
    <source>
        <dbReference type="ARBA" id="ARBA00008791"/>
    </source>
</evidence>
<accession>A0A6S7B8Y4</accession>
<comment type="subcellular location">
    <subcellularLocation>
        <location evidence="2">Cytoplasm</location>
    </subcellularLocation>
</comment>
<organism evidence="4 5">
    <name type="scientific">Paraburkholderia ultramafica</name>
    <dbReference type="NCBI Taxonomy" id="1544867"/>
    <lineage>
        <taxon>Bacteria</taxon>
        <taxon>Pseudomonadati</taxon>
        <taxon>Pseudomonadota</taxon>
        <taxon>Betaproteobacteria</taxon>
        <taxon>Burkholderiales</taxon>
        <taxon>Burkholderiaceae</taxon>
        <taxon>Paraburkholderia</taxon>
    </lineage>
</organism>
<dbReference type="InterPro" id="IPR006015">
    <property type="entry name" value="Universal_stress_UspA"/>
</dbReference>
<dbReference type="PRINTS" id="PR01438">
    <property type="entry name" value="UNVRSLSTRESS"/>
</dbReference>
<feature type="domain" description="UspA" evidence="3">
    <location>
        <begin position="1"/>
        <end position="146"/>
    </location>
</feature>
<dbReference type="Gene3D" id="3.40.50.620">
    <property type="entry name" value="HUPs"/>
    <property type="match status" value="1"/>
</dbReference>
<evidence type="ECO:0000259" key="3">
    <source>
        <dbReference type="Pfam" id="PF00582"/>
    </source>
</evidence>
<keyword evidence="5" id="KW-1185">Reference proteome</keyword>
<dbReference type="Pfam" id="PF00582">
    <property type="entry name" value="Usp"/>
    <property type="match status" value="1"/>
</dbReference>
<sequence>MYENILVAVDGSEAAKCALDEAIRMAKLARAKLTAVYAIDQSAAFTYAGACDPHLLTEAAREAGRSLLDDALAKMKALDVAGDSEIIETQGIAEDIASCIVRCAERRAVDLVVMGTHGRHGMRRMVLGSVAERFVRHSPCPVLLVRESAADA</sequence>
<dbReference type="PANTHER" id="PTHR46268:SF15">
    <property type="entry name" value="UNIVERSAL STRESS PROTEIN HP_0031"/>
    <property type="match status" value="1"/>
</dbReference>
<dbReference type="PANTHER" id="PTHR46268">
    <property type="entry name" value="STRESS RESPONSE PROTEIN NHAX"/>
    <property type="match status" value="1"/>
</dbReference>
<dbReference type="SUPFAM" id="SSF52402">
    <property type="entry name" value="Adenine nucleotide alpha hydrolases-like"/>
    <property type="match status" value="1"/>
</dbReference>
<dbReference type="CDD" id="cd00293">
    <property type="entry name" value="USP-like"/>
    <property type="match status" value="1"/>
</dbReference>
<dbReference type="AlphaFoldDB" id="A0A6S7B8Y4"/>
<dbReference type="InterPro" id="IPR006016">
    <property type="entry name" value="UspA"/>
</dbReference>
<keyword evidence="2" id="KW-0963">Cytoplasm</keyword>
<reference evidence="4 5" key="1">
    <citation type="submission" date="2020-04" db="EMBL/GenBank/DDBJ databases">
        <authorList>
            <person name="De Canck E."/>
        </authorList>
    </citation>
    <scope>NUCLEOTIDE SEQUENCE [LARGE SCALE GENOMIC DNA]</scope>
    <source>
        <strain evidence="4 5">LMG 28614</strain>
    </source>
</reference>
<proteinExistence type="inferred from homology"/>
<protein>
    <recommendedName>
        <fullName evidence="2">Universal stress protein</fullName>
    </recommendedName>
</protein>